<dbReference type="RefSeq" id="WP_103203638.1">
    <property type="nucleotide sequence ID" value="NZ_CVTD020000026.1"/>
</dbReference>
<evidence type="ECO:0000313" key="11">
    <source>
        <dbReference type="Proteomes" id="UP000236497"/>
    </source>
</evidence>
<dbReference type="HAMAP" id="MF_00069">
    <property type="entry name" value="Hydroxylam_reduct"/>
    <property type="match status" value="1"/>
</dbReference>
<dbReference type="FunFam" id="3.40.50.2030:FF:000002">
    <property type="entry name" value="Hydroxylamine reductase"/>
    <property type="match status" value="1"/>
</dbReference>
<dbReference type="GO" id="GO:0004601">
    <property type="term" value="F:peroxidase activity"/>
    <property type="evidence" value="ECO:0007669"/>
    <property type="project" value="TreeGrafter"/>
</dbReference>
<feature type="binding site" evidence="9">
    <location>
        <position position="453"/>
    </location>
    <ligand>
        <name>hybrid [4Fe-2O-2S] cluster</name>
        <dbReference type="ChEBI" id="CHEBI:60519"/>
    </ligand>
</feature>
<dbReference type="InterPro" id="IPR016100">
    <property type="entry name" value="Prismane_a-bundle"/>
</dbReference>
<feature type="binding site" evidence="9">
    <location>
        <position position="25"/>
    </location>
    <ligand>
        <name>[4Fe-4S] cluster</name>
        <dbReference type="ChEBI" id="CHEBI:49883"/>
    </ligand>
</feature>
<dbReference type="InterPro" id="IPR016099">
    <property type="entry name" value="Prismane-like_a/b-sand"/>
</dbReference>
<comment type="subcellular location">
    <subcellularLocation>
        <location evidence="1 9">Cytoplasm</location>
    </subcellularLocation>
</comment>
<dbReference type="AlphaFoldDB" id="A0A0H5SKE1"/>
<dbReference type="Pfam" id="PF03063">
    <property type="entry name" value="Prismane"/>
    <property type="match status" value="1"/>
</dbReference>
<comment type="function">
    <text evidence="9">Catalyzes the reduction of hydroxylamine to form NH(3) and H(2)O.</text>
</comment>
<feature type="binding site" evidence="9">
    <location>
        <position position="309"/>
    </location>
    <ligand>
        <name>hybrid [4Fe-2O-2S] cluster</name>
        <dbReference type="ChEBI" id="CHEBI:60519"/>
    </ligand>
</feature>
<dbReference type="NCBIfam" id="TIGR01703">
    <property type="entry name" value="hybrid_clust"/>
    <property type="match status" value="1"/>
</dbReference>
<comment type="cofactor">
    <cofactor evidence="9">
        <name>hybrid [4Fe-2O-2S] cluster</name>
        <dbReference type="ChEBI" id="CHEBI:60519"/>
    </cofactor>
    <text evidence="9">Binds 1 hybrid [4Fe-2O-2S] cluster.</text>
</comment>
<dbReference type="PANTHER" id="PTHR30109">
    <property type="entry name" value="HYDROXYLAMINE REDUCTASE"/>
    <property type="match status" value="1"/>
</dbReference>
<keyword evidence="2 9" id="KW-0004">4Fe-4S</keyword>
<dbReference type="PANTHER" id="PTHR30109:SF0">
    <property type="entry name" value="HYDROXYLAMINE REDUCTASE"/>
    <property type="match status" value="1"/>
</dbReference>
<evidence type="ECO:0000256" key="2">
    <source>
        <dbReference type="ARBA" id="ARBA00022485"/>
    </source>
</evidence>
<dbReference type="GO" id="GO:0050418">
    <property type="term" value="F:hydroxylamine reductase activity"/>
    <property type="evidence" value="ECO:0007669"/>
    <property type="project" value="UniProtKB-UniRule"/>
</dbReference>
<dbReference type="FunFam" id="3.40.50.2030:FF:000001">
    <property type="entry name" value="Hydroxylamine reductase"/>
    <property type="match status" value="1"/>
</dbReference>
<keyword evidence="6 9" id="KW-0408">Iron</keyword>
<keyword evidence="4 9" id="KW-0479">Metal-binding</keyword>
<dbReference type="OrthoDB" id="9761526at2"/>
<evidence type="ECO:0000256" key="7">
    <source>
        <dbReference type="ARBA" id="ARBA00023014"/>
    </source>
</evidence>
<feature type="binding site" evidence="9">
    <location>
        <position position="7"/>
    </location>
    <ligand>
        <name>[4Fe-4S] cluster</name>
        <dbReference type="ChEBI" id="CHEBI:49883"/>
    </ligand>
</feature>
<dbReference type="GO" id="GO:0005737">
    <property type="term" value="C:cytoplasm"/>
    <property type="evidence" value="ECO:0007669"/>
    <property type="project" value="UniProtKB-SubCell"/>
</dbReference>
<keyword evidence="3 9" id="KW-0963">Cytoplasm</keyword>
<dbReference type="Gene3D" id="3.40.50.2030">
    <property type="match status" value="2"/>
</dbReference>
<dbReference type="PIRSF" id="PIRSF000076">
    <property type="entry name" value="HCP"/>
    <property type="match status" value="1"/>
</dbReference>
<dbReference type="GO" id="GO:0042542">
    <property type="term" value="P:response to hydrogen peroxide"/>
    <property type="evidence" value="ECO:0007669"/>
    <property type="project" value="TreeGrafter"/>
</dbReference>
<evidence type="ECO:0000256" key="1">
    <source>
        <dbReference type="ARBA" id="ARBA00004496"/>
    </source>
</evidence>
<keyword evidence="5 9" id="KW-0560">Oxidoreductase</keyword>
<feature type="binding site" evidence="9">
    <location>
        <position position="265"/>
    </location>
    <ligand>
        <name>hybrid [4Fe-2O-2S] cluster</name>
        <dbReference type="ChEBI" id="CHEBI:60519"/>
    </ligand>
</feature>
<dbReference type="InterPro" id="IPR010048">
    <property type="entry name" value="Hydroxylam_reduct"/>
</dbReference>
<dbReference type="EMBL" id="CVTD020000026">
    <property type="protein sequence ID" value="CRZ35560.1"/>
    <property type="molecule type" value="Genomic_DNA"/>
</dbReference>
<organism evidence="10 11">
    <name type="scientific">Herbinix hemicellulosilytica</name>
    <dbReference type="NCBI Taxonomy" id="1564487"/>
    <lineage>
        <taxon>Bacteria</taxon>
        <taxon>Bacillati</taxon>
        <taxon>Bacillota</taxon>
        <taxon>Clostridia</taxon>
        <taxon>Lachnospirales</taxon>
        <taxon>Lachnospiraceae</taxon>
        <taxon>Herbinix</taxon>
    </lineage>
</organism>
<evidence type="ECO:0000313" key="10">
    <source>
        <dbReference type="EMBL" id="CRZ35560.1"/>
    </source>
</evidence>
<feature type="binding site" evidence="9">
    <location>
        <position position="241"/>
    </location>
    <ligand>
        <name>hybrid [4Fe-2O-2S] cluster</name>
        <dbReference type="ChEBI" id="CHEBI:60519"/>
    </ligand>
</feature>
<feature type="binding site" evidence="9">
    <location>
        <position position="10"/>
    </location>
    <ligand>
        <name>[4Fe-4S] cluster</name>
        <dbReference type="ChEBI" id="CHEBI:49883"/>
    </ligand>
</feature>
<dbReference type="FunFam" id="1.20.1270.20:FF:000001">
    <property type="entry name" value="Hydroxylamine reductase"/>
    <property type="match status" value="1"/>
</dbReference>
<gene>
    <name evidence="9 10" type="primary">hcp</name>
    <name evidence="10" type="ORF">HHT355_2374</name>
</gene>
<evidence type="ECO:0000256" key="3">
    <source>
        <dbReference type="ARBA" id="ARBA00022490"/>
    </source>
</evidence>
<dbReference type="NCBIfam" id="NF003658">
    <property type="entry name" value="PRK05290.1"/>
    <property type="match status" value="1"/>
</dbReference>
<dbReference type="Proteomes" id="UP000236497">
    <property type="component" value="Unassembled WGS sequence"/>
</dbReference>
<proteinExistence type="inferred from homology"/>
<feature type="binding site" evidence="9">
    <location>
        <position position="490"/>
    </location>
    <ligand>
        <name>hybrid [4Fe-2O-2S] cluster</name>
        <dbReference type="ChEBI" id="CHEBI:60519"/>
    </ligand>
</feature>
<feature type="binding site" evidence="9">
    <location>
        <position position="488"/>
    </location>
    <ligand>
        <name>hybrid [4Fe-2O-2S] cluster</name>
        <dbReference type="ChEBI" id="CHEBI:60519"/>
    </ligand>
</feature>
<feature type="modified residue" description="Cysteine persulfide" evidence="9">
    <location>
        <position position="400"/>
    </location>
</feature>
<evidence type="ECO:0000256" key="8">
    <source>
        <dbReference type="ARBA" id="ARBA00051350"/>
    </source>
</evidence>
<comment type="similarity">
    <text evidence="9">Belongs to the HCP family.</text>
</comment>
<name>A0A0H5SKE1_HERHM</name>
<evidence type="ECO:0000256" key="9">
    <source>
        <dbReference type="HAMAP-Rule" id="MF_00069"/>
    </source>
</evidence>
<feature type="binding site" evidence="9">
    <location>
        <position position="428"/>
    </location>
    <ligand>
        <name>hybrid [4Fe-2O-2S] cluster</name>
        <dbReference type="ChEBI" id="CHEBI:60519"/>
    </ligand>
</feature>
<protein>
    <recommendedName>
        <fullName evidence="9">Hydroxylamine reductase</fullName>
        <ecNumber evidence="9">1.7.99.1</ecNumber>
    </recommendedName>
    <alternativeName>
        <fullName evidence="9">Hybrid-cluster protein</fullName>
        <shortName evidence="9">HCP</shortName>
    </alternativeName>
    <alternativeName>
        <fullName evidence="9">Prismane protein</fullName>
    </alternativeName>
</protein>
<sequence length="545" mass="60301">MENKMFCYQCQETAGCKGCTTFGVCGKSPDLARMQDLLVYVTKGLSAVTTALRAQGETVSADINHYITINLFTTITNANFDNEVFYQRVFETLRIKNKLLDKISDKNNLPEAALWNASTREELDEKSVTVGVLSTKDEDIRSLRELITYGLKGLAAYMKHANELNYDSEEINAFMQKALASTLDDNLTVDELIALTLETGKVGVDGMALLDSANTGTYGNPEITKVNIGVRNRPGILISGHDLRDLEQLLEQTKDTGIDVYTHSEMLPAHYYPAFKKYDHFVGNYGNAWWKQKEEFESFNGPILMTTNCVVPPAPSYKHRLFTTGAAGVPGCVHIERDENGYKDFSPIIEMAKTCQPPKEIEKGEIIGGFAHAQVFALADKVVEAVKSGAIRKFFVMAGCDGRQKARNYYTEFAKALPKDTVILTAGCAKYKYNKLNLGDINGIPRVLDAGQCNDSYSLALIALKLKEAFELTDINELPIAFNIAWYEQKAVIVLLSLLYLGVKNIHLGPTLPAFLSPNVAKVLVENFGIAGIGTVEDDIKLFLE</sequence>
<comment type="cofactor">
    <cofactor evidence="9">
        <name>[4Fe-4S] cluster</name>
        <dbReference type="ChEBI" id="CHEBI:49883"/>
    </cofactor>
    <text evidence="9">Binds 1 [4Fe-4S] cluster.</text>
</comment>
<dbReference type="SUPFAM" id="SSF56821">
    <property type="entry name" value="Prismane protein-like"/>
    <property type="match status" value="1"/>
</dbReference>
<keyword evidence="11" id="KW-1185">Reference proteome</keyword>
<dbReference type="InterPro" id="IPR004137">
    <property type="entry name" value="HCP/CODH"/>
</dbReference>
<dbReference type="Gene3D" id="1.20.1270.20">
    <property type="match status" value="2"/>
</dbReference>
<accession>A0A0H5SKE1</accession>
<dbReference type="GO" id="GO:0046872">
    <property type="term" value="F:metal ion binding"/>
    <property type="evidence" value="ECO:0007669"/>
    <property type="project" value="UniProtKB-KW"/>
</dbReference>
<feature type="binding site" evidence="9">
    <location>
        <position position="19"/>
    </location>
    <ligand>
        <name>[4Fe-4S] cluster</name>
        <dbReference type="ChEBI" id="CHEBI:49883"/>
    </ligand>
</feature>
<evidence type="ECO:0000256" key="6">
    <source>
        <dbReference type="ARBA" id="ARBA00023004"/>
    </source>
</evidence>
<feature type="binding site" description="via persulfide group" evidence="9">
    <location>
        <position position="400"/>
    </location>
    <ligand>
        <name>hybrid [4Fe-2O-2S] cluster</name>
        <dbReference type="ChEBI" id="CHEBI:60519"/>
    </ligand>
</feature>
<dbReference type="EC" id="1.7.99.1" evidence="9"/>
<evidence type="ECO:0000256" key="5">
    <source>
        <dbReference type="ARBA" id="ARBA00023002"/>
    </source>
</evidence>
<reference evidence="10 11" key="1">
    <citation type="submission" date="2015-06" db="EMBL/GenBank/DDBJ databases">
        <authorList>
            <person name="Wibberg Daniel"/>
        </authorList>
    </citation>
    <scope>NUCLEOTIDE SEQUENCE [LARGE SCALE GENOMIC DNA]</scope>
    <source>
        <strain evidence="10 11">T3/55T</strain>
    </source>
</reference>
<dbReference type="GO" id="GO:0051539">
    <property type="term" value="F:4 iron, 4 sulfur cluster binding"/>
    <property type="evidence" value="ECO:0007669"/>
    <property type="project" value="UniProtKB-KW"/>
</dbReference>
<dbReference type="CDD" id="cd01914">
    <property type="entry name" value="HCP"/>
    <property type="match status" value="1"/>
</dbReference>
<dbReference type="InterPro" id="IPR011254">
    <property type="entry name" value="Prismane-like_sf"/>
</dbReference>
<evidence type="ECO:0000256" key="4">
    <source>
        <dbReference type="ARBA" id="ARBA00022723"/>
    </source>
</evidence>
<keyword evidence="7 9" id="KW-0411">Iron-sulfur</keyword>
<comment type="catalytic activity">
    <reaction evidence="8 9">
        <text>A + NH4(+) + H2O = hydroxylamine + AH2 + H(+)</text>
        <dbReference type="Rhea" id="RHEA:22052"/>
        <dbReference type="ChEBI" id="CHEBI:13193"/>
        <dbReference type="ChEBI" id="CHEBI:15377"/>
        <dbReference type="ChEBI" id="CHEBI:15378"/>
        <dbReference type="ChEBI" id="CHEBI:15429"/>
        <dbReference type="ChEBI" id="CHEBI:17499"/>
        <dbReference type="ChEBI" id="CHEBI:28938"/>
        <dbReference type="EC" id="1.7.99.1"/>
    </reaction>
</comment>